<dbReference type="EMBL" id="ML993616">
    <property type="protein sequence ID" value="KAF2161920.1"/>
    <property type="molecule type" value="Genomic_DNA"/>
</dbReference>
<evidence type="ECO:0000256" key="1">
    <source>
        <dbReference type="SAM" id="MobiDB-lite"/>
    </source>
</evidence>
<dbReference type="RefSeq" id="XP_033662809.1">
    <property type="nucleotide sequence ID" value="XM_033818297.1"/>
</dbReference>
<feature type="compositionally biased region" description="Acidic residues" evidence="1">
    <location>
        <begin position="145"/>
        <end position="156"/>
    </location>
</feature>
<organism evidence="2 3">
    <name type="scientific">Zasmidium cellare ATCC 36951</name>
    <dbReference type="NCBI Taxonomy" id="1080233"/>
    <lineage>
        <taxon>Eukaryota</taxon>
        <taxon>Fungi</taxon>
        <taxon>Dikarya</taxon>
        <taxon>Ascomycota</taxon>
        <taxon>Pezizomycotina</taxon>
        <taxon>Dothideomycetes</taxon>
        <taxon>Dothideomycetidae</taxon>
        <taxon>Mycosphaerellales</taxon>
        <taxon>Mycosphaerellaceae</taxon>
        <taxon>Zasmidium</taxon>
    </lineage>
</organism>
<dbReference type="OrthoDB" id="4502478at2759"/>
<evidence type="ECO:0000313" key="3">
    <source>
        <dbReference type="Proteomes" id="UP000799537"/>
    </source>
</evidence>
<evidence type="ECO:0000313" key="2">
    <source>
        <dbReference type="EMBL" id="KAF2161920.1"/>
    </source>
</evidence>
<feature type="region of interest" description="Disordered" evidence="1">
    <location>
        <begin position="128"/>
        <end position="157"/>
    </location>
</feature>
<protein>
    <submittedName>
        <fullName evidence="2">Uncharacterized protein</fullName>
    </submittedName>
</protein>
<gene>
    <name evidence="2" type="ORF">M409DRAFT_69445</name>
</gene>
<name>A0A6A6C6U9_ZASCE</name>
<keyword evidence="3" id="KW-1185">Reference proteome</keyword>
<reference evidence="2" key="1">
    <citation type="journal article" date="2020" name="Stud. Mycol.">
        <title>101 Dothideomycetes genomes: a test case for predicting lifestyles and emergence of pathogens.</title>
        <authorList>
            <person name="Haridas S."/>
            <person name="Albert R."/>
            <person name="Binder M."/>
            <person name="Bloem J."/>
            <person name="Labutti K."/>
            <person name="Salamov A."/>
            <person name="Andreopoulos B."/>
            <person name="Baker S."/>
            <person name="Barry K."/>
            <person name="Bills G."/>
            <person name="Bluhm B."/>
            <person name="Cannon C."/>
            <person name="Castanera R."/>
            <person name="Culley D."/>
            <person name="Daum C."/>
            <person name="Ezra D."/>
            <person name="Gonzalez J."/>
            <person name="Henrissat B."/>
            <person name="Kuo A."/>
            <person name="Liang C."/>
            <person name="Lipzen A."/>
            <person name="Lutzoni F."/>
            <person name="Magnuson J."/>
            <person name="Mondo S."/>
            <person name="Nolan M."/>
            <person name="Ohm R."/>
            <person name="Pangilinan J."/>
            <person name="Park H.-J."/>
            <person name="Ramirez L."/>
            <person name="Alfaro M."/>
            <person name="Sun H."/>
            <person name="Tritt A."/>
            <person name="Yoshinaga Y."/>
            <person name="Zwiers L.-H."/>
            <person name="Turgeon B."/>
            <person name="Goodwin S."/>
            <person name="Spatafora J."/>
            <person name="Crous P."/>
            <person name="Grigoriev I."/>
        </authorList>
    </citation>
    <scope>NUCLEOTIDE SEQUENCE</scope>
    <source>
        <strain evidence="2">ATCC 36951</strain>
    </source>
</reference>
<dbReference type="GeneID" id="54571569"/>
<accession>A0A6A6C6U9</accession>
<sequence>MAPMAHPLAQSDSKARFMNRLGLEEANKMHRYLYSLMKTEAAEGWSRMTSNREALAPAFKDNPAVEPPYTFSQLDEAAVNSEIVYIYHYARPETKIMYGLGHDRDGNYEDNWIIRWLLWHVFRYRDDRNSGSSRKRGQSAGTDVAVDDDNVSDDVPESINEASGVAAALVASQGPARMEATTSTANTPTSDHASTSRFWDPVREDFKR</sequence>
<dbReference type="AlphaFoldDB" id="A0A6A6C6U9"/>
<feature type="compositionally biased region" description="Polar residues" evidence="1">
    <location>
        <begin position="180"/>
        <end position="197"/>
    </location>
</feature>
<feature type="region of interest" description="Disordered" evidence="1">
    <location>
        <begin position="170"/>
        <end position="208"/>
    </location>
</feature>
<proteinExistence type="predicted"/>
<dbReference type="Proteomes" id="UP000799537">
    <property type="component" value="Unassembled WGS sequence"/>
</dbReference>